<reference evidence="7 8" key="1">
    <citation type="journal article" date="2016" name="Genome Announc.">
        <title>Complete genome sequence of the hyperthermophilic and piezophilic archaeon Thermococcus barophilus Ch5, capable of growth at the expense of hydrogenogenesis from carbon monoxide and formate.</title>
        <authorList>
            <person name="Oger P."/>
            <person name="Sokolova T.G."/>
            <person name="Kozhevnikova D.A."/>
            <person name="Taranov E.A."/>
            <person name="Vannier P."/>
            <person name="Lee H.S."/>
            <person name="Kwon K.K."/>
            <person name="Kang S.G."/>
            <person name="Lee J.H."/>
            <person name="Bonch-Osmolovskaya E.A."/>
            <person name="Lebedinsky A.V."/>
        </authorList>
    </citation>
    <scope>NUCLEOTIDE SEQUENCE [LARGE SCALE GENOMIC DNA]</scope>
    <source>
        <strain evidence="8">Ch5</strain>
    </source>
</reference>
<keyword evidence="2" id="KW-0540">Nuclease</keyword>
<dbReference type="EMBL" id="CP013050">
    <property type="protein sequence ID" value="ALM74856.1"/>
    <property type="molecule type" value="Genomic_DNA"/>
</dbReference>
<dbReference type="PATRIC" id="fig|55802.8.peg.902"/>
<evidence type="ECO:0000256" key="1">
    <source>
        <dbReference type="ARBA" id="ARBA00022649"/>
    </source>
</evidence>
<evidence type="ECO:0000256" key="4">
    <source>
        <dbReference type="ARBA" id="ARBA00022801"/>
    </source>
</evidence>
<proteinExistence type="predicted"/>
<dbReference type="Proteomes" id="UP000066042">
    <property type="component" value="Chromosome"/>
</dbReference>
<dbReference type="GO" id="GO:0016787">
    <property type="term" value="F:hydrolase activity"/>
    <property type="evidence" value="ECO:0007669"/>
    <property type="project" value="UniProtKB-KW"/>
</dbReference>
<dbReference type="InterPro" id="IPR038570">
    <property type="entry name" value="HicA_sf"/>
</dbReference>
<dbReference type="GO" id="GO:0003729">
    <property type="term" value="F:mRNA binding"/>
    <property type="evidence" value="ECO:0007669"/>
    <property type="project" value="InterPro"/>
</dbReference>
<keyword evidence="5" id="KW-0694">RNA-binding</keyword>
<dbReference type="AlphaFoldDB" id="A0A0S1XAS2"/>
<dbReference type="STRING" id="55802.TBCH5v1_0904"/>
<accession>A0A0S1XAS2</accession>
<name>A0A0S1XAS2_THEBA</name>
<protein>
    <recommendedName>
        <fullName evidence="9">Type II toxin-antitoxin system HicA family toxin</fullName>
    </recommendedName>
</protein>
<gene>
    <name evidence="7" type="ORF">TBCH5v1_0904</name>
</gene>
<dbReference type="SUPFAM" id="SSF54786">
    <property type="entry name" value="YcfA/nrd intein domain"/>
    <property type="match status" value="1"/>
</dbReference>
<evidence type="ECO:0008006" key="9">
    <source>
        <dbReference type="Google" id="ProtNLM"/>
    </source>
</evidence>
<dbReference type="Pfam" id="PF07927">
    <property type="entry name" value="HicA_toxin"/>
    <property type="match status" value="1"/>
</dbReference>
<dbReference type="GeneID" id="26136179"/>
<sequence>MKARDITKALKKKGFKEEQGKNHTKYFLYVNGKKTRIMTVFSRGSNKKELSHDLLKRIRKQLKFDDEKLFNDFIKCPMGYSDYVKMLRQKRAI</sequence>
<keyword evidence="3" id="KW-0255">Endonuclease</keyword>
<evidence type="ECO:0000256" key="5">
    <source>
        <dbReference type="ARBA" id="ARBA00022884"/>
    </source>
</evidence>
<keyword evidence="6" id="KW-0346">Stress response</keyword>
<evidence type="ECO:0000313" key="8">
    <source>
        <dbReference type="Proteomes" id="UP000066042"/>
    </source>
</evidence>
<keyword evidence="1" id="KW-1277">Toxin-antitoxin system</keyword>
<dbReference type="RefSeq" id="WP_056933666.1">
    <property type="nucleotide sequence ID" value="NZ_CP013050.1"/>
</dbReference>
<keyword evidence="4" id="KW-0378">Hydrolase</keyword>
<evidence type="ECO:0000256" key="6">
    <source>
        <dbReference type="ARBA" id="ARBA00023016"/>
    </source>
</evidence>
<dbReference type="GO" id="GO:0004519">
    <property type="term" value="F:endonuclease activity"/>
    <property type="evidence" value="ECO:0007669"/>
    <property type="project" value="UniProtKB-KW"/>
</dbReference>
<dbReference type="InterPro" id="IPR012933">
    <property type="entry name" value="HicA_mRNA_interferase"/>
</dbReference>
<evidence type="ECO:0000256" key="3">
    <source>
        <dbReference type="ARBA" id="ARBA00022759"/>
    </source>
</evidence>
<evidence type="ECO:0000313" key="7">
    <source>
        <dbReference type="EMBL" id="ALM74856.1"/>
    </source>
</evidence>
<organism evidence="7 8">
    <name type="scientific">Thermococcus barophilus</name>
    <dbReference type="NCBI Taxonomy" id="55802"/>
    <lineage>
        <taxon>Archaea</taxon>
        <taxon>Methanobacteriati</taxon>
        <taxon>Methanobacteriota</taxon>
        <taxon>Thermococci</taxon>
        <taxon>Thermococcales</taxon>
        <taxon>Thermococcaceae</taxon>
        <taxon>Thermococcus</taxon>
    </lineage>
</organism>
<dbReference type="Gene3D" id="3.30.920.30">
    <property type="entry name" value="Hypothetical protein"/>
    <property type="match status" value="1"/>
</dbReference>
<evidence type="ECO:0000256" key="2">
    <source>
        <dbReference type="ARBA" id="ARBA00022722"/>
    </source>
</evidence>